<gene>
    <name evidence="1" type="ORF">Adt_11585</name>
</gene>
<protein>
    <submittedName>
        <fullName evidence="1">Uncharacterized protein</fullName>
    </submittedName>
</protein>
<comment type="caution">
    <text evidence="1">The sequence shown here is derived from an EMBL/GenBank/DDBJ whole genome shotgun (WGS) entry which is preliminary data.</text>
</comment>
<proteinExistence type="predicted"/>
<reference evidence="2" key="1">
    <citation type="submission" date="2024-07" db="EMBL/GenBank/DDBJ databases">
        <title>Two chromosome-level genome assemblies of Korean endemic species Abeliophyllum distichum and Forsythia ovata (Oleaceae).</title>
        <authorList>
            <person name="Jang H."/>
        </authorList>
    </citation>
    <scope>NUCLEOTIDE SEQUENCE [LARGE SCALE GENOMIC DNA]</scope>
</reference>
<dbReference type="Proteomes" id="UP001604336">
    <property type="component" value="Unassembled WGS sequence"/>
</dbReference>
<evidence type="ECO:0000313" key="1">
    <source>
        <dbReference type="EMBL" id="KAL2526531.1"/>
    </source>
</evidence>
<evidence type="ECO:0000313" key="2">
    <source>
        <dbReference type="Proteomes" id="UP001604336"/>
    </source>
</evidence>
<keyword evidence="2" id="KW-1185">Reference proteome</keyword>
<dbReference type="EMBL" id="JBFOLK010000003">
    <property type="protein sequence ID" value="KAL2526531.1"/>
    <property type="molecule type" value="Genomic_DNA"/>
</dbReference>
<dbReference type="AlphaFoldDB" id="A0ABD1UN95"/>
<organism evidence="1 2">
    <name type="scientific">Abeliophyllum distichum</name>
    <dbReference type="NCBI Taxonomy" id="126358"/>
    <lineage>
        <taxon>Eukaryota</taxon>
        <taxon>Viridiplantae</taxon>
        <taxon>Streptophyta</taxon>
        <taxon>Embryophyta</taxon>
        <taxon>Tracheophyta</taxon>
        <taxon>Spermatophyta</taxon>
        <taxon>Magnoliopsida</taxon>
        <taxon>eudicotyledons</taxon>
        <taxon>Gunneridae</taxon>
        <taxon>Pentapetalae</taxon>
        <taxon>asterids</taxon>
        <taxon>lamiids</taxon>
        <taxon>Lamiales</taxon>
        <taxon>Oleaceae</taxon>
        <taxon>Forsythieae</taxon>
        <taxon>Abeliophyllum</taxon>
    </lineage>
</organism>
<accession>A0ABD1UN95</accession>
<name>A0ABD1UN95_9LAMI</name>
<sequence length="105" mass="11803">MVDIHSSYWVLCRPALKDLLVVTSIYHLAMKFPTLGRVTKVRGNQTKARACYMNALCKEVTCDNAVPSAMMIQIEAMDIEQEKGKDDMILDEGLNPWIVDLDSLA</sequence>